<evidence type="ECO:0000256" key="4">
    <source>
        <dbReference type="ARBA" id="ARBA00022553"/>
    </source>
</evidence>
<evidence type="ECO:0000256" key="5">
    <source>
        <dbReference type="ARBA" id="ARBA00022679"/>
    </source>
</evidence>
<keyword evidence="9" id="KW-0812">Transmembrane</keyword>
<sequence length="492" mass="54329">MRKSISSMYFVTTALLLVVSAAIMSLIQLWMAMGYFSREQQETLTEVVNIVCTRLAEEADDLQQLREEGQLRTTLERAMKLVASTSRTILYITDADGVLALTTEENKKSEGQSKLTEQTMVEAASPAGFFESGTLGGLYNDRYYTAGRAFYKNGTTEIGGYVFVSSAVQNLHIFIGDMFSGFVLSAGLMMLASSLLAIVFTNRLTTPLRRISEAAGRFGKGDFSVRVPVSGTSEMAQLAETFNDMAHNLETIDSSRASFMGNIAHELRTPMTSIKGFIDGMLDGTIPPELQQRYLGLVSQEVGRLTRLIQNMLDISKLEAGEHRVNAQSYDIWESLVGVLSSVEQRLESQKIQLEGMNPSRTIVYADPDLIYQVVYNIVDNALKFTPEGGYLRIQVQKMGGEVKVSIRNSGQGIAPDALKFVFDRFYKEDKSRGLNKKGSGLGLHICKVLVTLCGGSIWAQSQEGEWCEFNFTLPCEPSTARKPGQGQKKNS</sequence>
<dbReference type="GO" id="GO:0016020">
    <property type="term" value="C:membrane"/>
    <property type="evidence" value="ECO:0007669"/>
    <property type="project" value="UniProtKB-SubCell"/>
</dbReference>
<feature type="transmembrane region" description="Helical" evidence="9">
    <location>
        <begin position="181"/>
        <end position="200"/>
    </location>
</feature>
<dbReference type="SMART" id="SM00304">
    <property type="entry name" value="HAMP"/>
    <property type="match status" value="1"/>
</dbReference>
<dbReference type="PRINTS" id="PR00344">
    <property type="entry name" value="BCTRLSENSOR"/>
</dbReference>
<dbReference type="FunFam" id="1.10.287.130:FF:000001">
    <property type="entry name" value="Two-component sensor histidine kinase"/>
    <property type="match status" value="1"/>
</dbReference>
<evidence type="ECO:0000259" key="10">
    <source>
        <dbReference type="PROSITE" id="PS50109"/>
    </source>
</evidence>
<dbReference type="Proteomes" id="UP000713596">
    <property type="component" value="Unassembled WGS sequence"/>
</dbReference>
<dbReference type="InterPro" id="IPR036097">
    <property type="entry name" value="HisK_dim/P_sf"/>
</dbReference>
<keyword evidence="9" id="KW-1133">Transmembrane helix</keyword>
<dbReference type="EMBL" id="JAHLFP010000009">
    <property type="protein sequence ID" value="MBU3805572.1"/>
    <property type="molecule type" value="Genomic_DNA"/>
</dbReference>
<reference evidence="12" key="2">
    <citation type="submission" date="2021-04" db="EMBL/GenBank/DDBJ databases">
        <authorList>
            <person name="Gilroy R."/>
        </authorList>
    </citation>
    <scope>NUCLEOTIDE SEQUENCE</scope>
    <source>
        <strain evidence="12">B5_2728</strain>
    </source>
</reference>
<dbReference type="Pfam" id="PF00672">
    <property type="entry name" value="HAMP"/>
    <property type="match status" value="1"/>
</dbReference>
<dbReference type="InterPro" id="IPR004358">
    <property type="entry name" value="Sig_transdc_His_kin-like_C"/>
</dbReference>
<accession>A0A948T0X9</accession>
<dbReference type="GO" id="GO:0000155">
    <property type="term" value="F:phosphorelay sensor kinase activity"/>
    <property type="evidence" value="ECO:0007669"/>
    <property type="project" value="InterPro"/>
</dbReference>
<evidence type="ECO:0000256" key="1">
    <source>
        <dbReference type="ARBA" id="ARBA00000085"/>
    </source>
</evidence>
<dbReference type="SMART" id="SM00388">
    <property type="entry name" value="HisKA"/>
    <property type="match status" value="1"/>
</dbReference>
<organism evidence="12 13">
    <name type="scientific">Candidatus Allofournierella pullistercoris</name>
    <dbReference type="NCBI Taxonomy" id="2838597"/>
    <lineage>
        <taxon>Bacteria</taxon>
        <taxon>Bacillati</taxon>
        <taxon>Bacillota</taxon>
        <taxon>Clostridia</taxon>
        <taxon>Eubacteriales</taxon>
        <taxon>Oscillospiraceae</taxon>
        <taxon>Allofournierella</taxon>
    </lineage>
</organism>
<keyword evidence="4" id="KW-0597">Phosphoprotein</keyword>
<dbReference type="InterPro" id="IPR003661">
    <property type="entry name" value="HisK_dim/P_dom"/>
</dbReference>
<evidence type="ECO:0000256" key="2">
    <source>
        <dbReference type="ARBA" id="ARBA00004370"/>
    </source>
</evidence>
<dbReference type="Gene3D" id="1.10.287.130">
    <property type="match status" value="1"/>
</dbReference>
<dbReference type="InterPro" id="IPR003594">
    <property type="entry name" value="HATPase_dom"/>
</dbReference>
<evidence type="ECO:0000313" key="13">
    <source>
        <dbReference type="Proteomes" id="UP000713596"/>
    </source>
</evidence>
<dbReference type="Gene3D" id="3.30.565.10">
    <property type="entry name" value="Histidine kinase-like ATPase, C-terminal domain"/>
    <property type="match status" value="1"/>
</dbReference>
<dbReference type="PANTHER" id="PTHR43547:SF2">
    <property type="entry name" value="HYBRID SIGNAL TRANSDUCTION HISTIDINE KINASE C"/>
    <property type="match status" value="1"/>
</dbReference>
<dbReference type="PANTHER" id="PTHR43547">
    <property type="entry name" value="TWO-COMPONENT HISTIDINE KINASE"/>
    <property type="match status" value="1"/>
</dbReference>
<dbReference type="InterPro" id="IPR036890">
    <property type="entry name" value="HATPase_C_sf"/>
</dbReference>
<proteinExistence type="predicted"/>
<dbReference type="SUPFAM" id="SSF55874">
    <property type="entry name" value="ATPase domain of HSP90 chaperone/DNA topoisomerase II/histidine kinase"/>
    <property type="match status" value="1"/>
</dbReference>
<keyword evidence="7" id="KW-0902">Two-component regulatory system</keyword>
<dbReference type="CDD" id="cd06225">
    <property type="entry name" value="HAMP"/>
    <property type="match status" value="1"/>
</dbReference>
<evidence type="ECO:0000256" key="6">
    <source>
        <dbReference type="ARBA" id="ARBA00022777"/>
    </source>
</evidence>
<dbReference type="FunFam" id="3.30.565.10:FF:000006">
    <property type="entry name" value="Sensor histidine kinase WalK"/>
    <property type="match status" value="1"/>
</dbReference>
<dbReference type="SMART" id="SM00387">
    <property type="entry name" value="HATPase_c"/>
    <property type="match status" value="1"/>
</dbReference>
<dbReference type="Pfam" id="PF02518">
    <property type="entry name" value="HATPase_c"/>
    <property type="match status" value="1"/>
</dbReference>
<evidence type="ECO:0000256" key="3">
    <source>
        <dbReference type="ARBA" id="ARBA00012438"/>
    </source>
</evidence>
<dbReference type="SUPFAM" id="SSF47384">
    <property type="entry name" value="Homodimeric domain of signal transducing histidine kinase"/>
    <property type="match status" value="1"/>
</dbReference>
<reference evidence="12" key="1">
    <citation type="journal article" date="2021" name="PeerJ">
        <title>Extensive microbial diversity within the chicken gut microbiome revealed by metagenomics and culture.</title>
        <authorList>
            <person name="Gilroy R."/>
            <person name="Ravi A."/>
            <person name="Getino M."/>
            <person name="Pursley I."/>
            <person name="Horton D.L."/>
            <person name="Alikhan N.F."/>
            <person name="Baker D."/>
            <person name="Gharbi K."/>
            <person name="Hall N."/>
            <person name="Watson M."/>
            <person name="Adriaenssens E.M."/>
            <person name="Foster-Nyarko E."/>
            <person name="Jarju S."/>
            <person name="Secka A."/>
            <person name="Antonio M."/>
            <person name="Oren A."/>
            <person name="Chaudhuri R.R."/>
            <person name="La Ragione R."/>
            <person name="Hildebrand F."/>
            <person name="Pallen M.J."/>
        </authorList>
    </citation>
    <scope>NUCLEOTIDE SEQUENCE</scope>
    <source>
        <strain evidence="12">B5_2728</strain>
    </source>
</reference>
<gene>
    <name evidence="12" type="ORF">H9882_01520</name>
</gene>
<dbReference type="AlphaFoldDB" id="A0A948T0X9"/>
<keyword evidence="8 9" id="KW-0472">Membrane</keyword>
<evidence type="ECO:0000259" key="11">
    <source>
        <dbReference type="PROSITE" id="PS50885"/>
    </source>
</evidence>
<evidence type="ECO:0000256" key="7">
    <source>
        <dbReference type="ARBA" id="ARBA00023012"/>
    </source>
</evidence>
<name>A0A948T0X9_9FIRM</name>
<dbReference type="PROSITE" id="PS50885">
    <property type="entry name" value="HAMP"/>
    <property type="match status" value="1"/>
</dbReference>
<feature type="domain" description="HAMP" evidence="11">
    <location>
        <begin position="202"/>
        <end position="254"/>
    </location>
</feature>
<protein>
    <recommendedName>
        <fullName evidence="3">histidine kinase</fullName>
        <ecNumber evidence="3">2.7.13.3</ecNumber>
    </recommendedName>
</protein>
<evidence type="ECO:0000256" key="8">
    <source>
        <dbReference type="ARBA" id="ARBA00023136"/>
    </source>
</evidence>
<comment type="caution">
    <text evidence="12">The sequence shown here is derived from an EMBL/GenBank/DDBJ whole genome shotgun (WGS) entry which is preliminary data.</text>
</comment>
<keyword evidence="6 12" id="KW-0418">Kinase</keyword>
<comment type="subcellular location">
    <subcellularLocation>
        <location evidence="2">Membrane</location>
    </subcellularLocation>
</comment>
<dbReference type="SUPFAM" id="SSF158472">
    <property type="entry name" value="HAMP domain-like"/>
    <property type="match status" value="1"/>
</dbReference>
<keyword evidence="5" id="KW-0808">Transferase</keyword>
<feature type="transmembrane region" description="Helical" evidence="9">
    <location>
        <begin position="6"/>
        <end position="31"/>
    </location>
</feature>
<comment type="catalytic activity">
    <reaction evidence="1">
        <text>ATP + protein L-histidine = ADP + protein N-phospho-L-histidine.</text>
        <dbReference type="EC" id="2.7.13.3"/>
    </reaction>
</comment>
<dbReference type="CDD" id="cd00082">
    <property type="entry name" value="HisKA"/>
    <property type="match status" value="1"/>
</dbReference>
<dbReference type="PROSITE" id="PS50109">
    <property type="entry name" value="HIS_KIN"/>
    <property type="match status" value="1"/>
</dbReference>
<dbReference type="InterPro" id="IPR003660">
    <property type="entry name" value="HAMP_dom"/>
</dbReference>
<dbReference type="Gene3D" id="6.10.340.10">
    <property type="match status" value="1"/>
</dbReference>
<dbReference type="InterPro" id="IPR005467">
    <property type="entry name" value="His_kinase_dom"/>
</dbReference>
<dbReference type="Pfam" id="PF00512">
    <property type="entry name" value="HisKA"/>
    <property type="match status" value="1"/>
</dbReference>
<dbReference type="EC" id="2.7.13.3" evidence="3"/>
<evidence type="ECO:0000256" key="9">
    <source>
        <dbReference type="SAM" id="Phobius"/>
    </source>
</evidence>
<evidence type="ECO:0000313" key="12">
    <source>
        <dbReference type="EMBL" id="MBU3805572.1"/>
    </source>
</evidence>
<feature type="domain" description="Histidine kinase" evidence="10">
    <location>
        <begin position="262"/>
        <end position="478"/>
    </location>
</feature>